<feature type="transmembrane region" description="Helical" evidence="1">
    <location>
        <begin position="12"/>
        <end position="36"/>
    </location>
</feature>
<keyword evidence="1" id="KW-0472">Membrane</keyword>
<keyword evidence="1" id="KW-1133">Transmembrane helix</keyword>
<name>A0A1X7N426_9MICO</name>
<accession>A0A1X7N426</accession>
<evidence type="ECO:0000313" key="3">
    <source>
        <dbReference type="Proteomes" id="UP000193711"/>
    </source>
</evidence>
<sequence length="47" mass="4976">MDGFAGADSFILFLFLGVLPFLLLVAVVSVGTTGILKWIGGRGRPRP</sequence>
<gene>
    <name evidence="2" type="ORF">SAMN06295885_0693</name>
</gene>
<keyword evidence="1" id="KW-0812">Transmembrane</keyword>
<organism evidence="2 3">
    <name type="scientific">Rathayibacter oskolensis</name>
    <dbReference type="NCBI Taxonomy" id="1891671"/>
    <lineage>
        <taxon>Bacteria</taxon>
        <taxon>Bacillati</taxon>
        <taxon>Actinomycetota</taxon>
        <taxon>Actinomycetes</taxon>
        <taxon>Micrococcales</taxon>
        <taxon>Microbacteriaceae</taxon>
        <taxon>Rathayibacter</taxon>
    </lineage>
</organism>
<protein>
    <submittedName>
        <fullName evidence="2">Uncharacterized protein</fullName>
    </submittedName>
</protein>
<dbReference type="EMBL" id="FXBM01000001">
    <property type="protein sequence ID" value="SMH32139.1"/>
    <property type="molecule type" value="Genomic_DNA"/>
</dbReference>
<dbReference type="Proteomes" id="UP000193711">
    <property type="component" value="Unassembled WGS sequence"/>
</dbReference>
<evidence type="ECO:0000313" key="2">
    <source>
        <dbReference type="EMBL" id="SMH32139.1"/>
    </source>
</evidence>
<keyword evidence="3" id="KW-1185">Reference proteome</keyword>
<evidence type="ECO:0000256" key="1">
    <source>
        <dbReference type="SAM" id="Phobius"/>
    </source>
</evidence>
<proteinExistence type="predicted"/>
<dbReference type="AlphaFoldDB" id="A0A1X7N426"/>
<reference evidence="3" key="1">
    <citation type="submission" date="2017-04" db="EMBL/GenBank/DDBJ databases">
        <authorList>
            <person name="Varghese N."/>
            <person name="Submissions S."/>
        </authorList>
    </citation>
    <scope>NUCLEOTIDE SEQUENCE [LARGE SCALE GENOMIC DNA]</scope>
    <source>
        <strain evidence="3">VKM Ac-2121</strain>
    </source>
</reference>